<dbReference type="InterPro" id="IPR016181">
    <property type="entry name" value="Acyl_CoA_acyltransferase"/>
</dbReference>
<accession>A0A7D5HGU5</accession>
<dbReference type="CDD" id="cd04301">
    <property type="entry name" value="NAT_SF"/>
    <property type="match status" value="1"/>
</dbReference>
<dbReference type="Gene3D" id="3.40.630.30">
    <property type="match status" value="1"/>
</dbReference>
<dbReference type="SUPFAM" id="SSF55729">
    <property type="entry name" value="Acyl-CoA N-acyltransferases (Nat)"/>
    <property type="match status" value="1"/>
</dbReference>
<dbReference type="Proteomes" id="UP000509568">
    <property type="component" value="Chromosome"/>
</dbReference>
<evidence type="ECO:0000259" key="3">
    <source>
        <dbReference type="PROSITE" id="PS51186"/>
    </source>
</evidence>
<evidence type="ECO:0000313" key="5">
    <source>
        <dbReference type="Proteomes" id="UP000509568"/>
    </source>
</evidence>
<evidence type="ECO:0000256" key="2">
    <source>
        <dbReference type="ARBA" id="ARBA00023315"/>
    </source>
</evidence>
<dbReference type="GO" id="GO:0016747">
    <property type="term" value="F:acyltransferase activity, transferring groups other than amino-acyl groups"/>
    <property type="evidence" value="ECO:0007669"/>
    <property type="project" value="InterPro"/>
</dbReference>
<dbReference type="InterPro" id="IPR050832">
    <property type="entry name" value="Bact_Acetyltransf"/>
</dbReference>
<reference evidence="4 5" key="1">
    <citation type="submission" date="2020-06" db="EMBL/GenBank/DDBJ databases">
        <title>Pseudomonas eucalypticola sp. nov., an endophyte of Eucalyptus dunnii leaves with biocontrol ability of eucalyptus leaf blight.</title>
        <authorList>
            <person name="Liu Y."/>
            <person name="Song Z."/>
            <person name="Zeng H."/>
            <person name="Lu M."/>
            <person name="Wang X."/>
            <person name="Lian X."/>
            <person name="Zhang Q."/>
        </authorList>
    </citation>
    <scope>NUCLEOTIDE SEQUENCE [LARGE SCALE GENOMIC DNA]</scope>
    <source>
        <strain evidence="4 5">NP-1</strain>
    </source>
</reference>
<keyword evidence="1 4" id="KW-0808">Transferase</keyword>
<dbReference type="AlphaFoldDB" id="A0A7D5HGU5"/>
<dbReference type="PANTHER" id="PTHR43877:SF2">
    <property type="entry name" value="AMINOALKYLPHOSPHONATE N-ACETYLTRANSFERASE-RELATED"/>
    <property type="match status" value="1"/>
</dbReference>
<feature type="domain" description="N-acetyltransferase" evidence="3">
    <location>
        <begin position="5"/>
        <end position="167"/>
    </location>
</feature>
<name>A0A7D5HGU5_9PSED</name>
<dbReference type="RefSeq" id="WP_176570917.1">
    <property type="nucleotide sequence ID" value="NZ_CP056030.1"/>
</dbReference>
<organism evidence="4 5">
    <name type="scientific">Pseudomonas eucalypticola</name>
    <dbReference type="NCBI Taxonomy" id="2599595"/>
    <lineage>
        <taxon>Bacteria</taxon>
        <taxon>Pseudomonadati</taxon>
        <taxon>Pseudomonadota</taxon>
        <taxon>Gammaproteobacteria</taxon>
        <taxon>Pseudomonadales</taxon>
        <taxon>Pseudomonadaceae</taxon>
        <taxon>Pseudomonas</taxon>
    </lineage>
</organism>
<evidence type="ECO:0000256" key="1">
    <source>
        <dbReference type="ARBA" id="ARBA00022679"/>
    </source>
</evidence>
<evidence type="ECO:0000313" key="4">
    <source>
        <dbReference type="EMBL" id="QKZ04906.1"/>
    </source>
</evidence>
<gene>
    <name evidence="4" type="ORF">HWQ56_14370</name>
</gene>
<dbReference type="Pfam" id="PF00583">
    <property type="entry name" value="Acetyltransf_1"/>
    <property type="match status" value="1"/>
</dbReference>
<dbReference type="EMBL" id="CP056030">
    <property type="protein sequence ID" value="QKZ04906.1"/>
    <property type="molecule type" value="Genomic_DNA"/>
</dbReference>
<keyword evidence="2" id="KW-0012">Acyltransferase</keyword>
<dbReference type="KEGG" id="pez:HWQ56_14370"/>
<keyword evidence="5" id="KW-1185">Reference proteome</keyword>
<protein>
    <submittedName>
        <fullName evidence="4">GNAT family N-acetyltransferase</fullName>
    </submittedName>
</protein>
<dbReference type="InterPro" id="IPR000182">
    <property type="entry name" value="GNAT_dom"/>
</dbReference>
<dbReference type="PANTHER" id="PTHR43877">
    <property type="entry name" value="AMINOALKYLPHOSPHONATE N-ACETYLTRANSFERASE-RELATED-RELATED"/>
    <property type="match status" value="1"/>
</dbReference>
<dbReference type="PROSITE" id="PS51186">
    <property type="entry name" value="GNAT"/>
    <property type="match status" value="1"/>
</dbReference>
<sequence length="170" mass="19039">MTTPVLLREVPAHAISSACEYVMTARAHLFPILDATVMPADLANFAQVYGPGSQGRFLLATQADEIIGAIGYLPYDHRFAQLDYRGLKTVEVVRLYVSPGHRGQGLARRLYEALKALAQADQVQVLYLHTHPFLPGAIEFWHKQGFVTVDTEDDPVWRTTHMHLRMAGVR</sequence>
<proteinExistence type="predicted"/>